<accession>A0A9W9Z338</accession>
<evidence type="ECO:0000313" key="3">
    <source>
        <dbReference type="EMBL" id="KAJ7374121.1"/>
    </source>
</evidence>
<reference evidence="3" key="1">
    <citation type="submission" date="2023-01" db="EMBL/GenBank/DDBJ databases">
        <title>Genome assembly of the deep-sea coral Lophelia pertusa.</title>
        <authorList>
            <person name="Herrera S."/>
            <person name="Cordes E."/>
        </authorList>
    </citation>
    <scope>NUCLEOTIDE SEQUENCE</scope>
    <source>
        <strain evidence="3">USNM1676648</strain>
        <tissue evidence="3">Polyp</tissue>
    </source>
</reference>
<gene>
    <name evidence="3" type="ORF">OS493_009458</name>
</gene>
<feature type="compositionally biased region" description="Polar residues" evidence="1">
    <location>
        <begin position="36"/>
        <end position="47"/>
    </location>
</feature>
<keyword evidence="4" id="KW-1185">Reference proteome</keyword>
<evidence type="ECO:0000256" key="1">
    <source>
        <dbReference type="SAM" id="MobiDB-lite"/>
    </source>
</evidence>
<comment type="caution">
    <text evidence="3">The sequence shown here is derived from an EMBL/GenBank/DDBJ whole genome shotgun (WGS) entry which is preliminary data.</text>
</comment>
<dbReference type="AlphaFoldDB" id="A0A9W9Z338"/>
<feature type="region of interest" description="Disordered" evidence="1">
    <location>
        <begin position="26"/>
        <end position="47"/>
    </location>
</feature>
<sequence length="171" mass="19844">MNFVTRFIVALILVCCLCELSHAKKGSKHHKHPEKPNSSEVDEQNSANGSVAFGTSNVASTEQPLTTSHRPVKVNLVPQTLSRRHIEKRCCRIGYRAAKRKLFCRIDGYYTAKYTNMEHFARQKFQQRKPSRATRRFMHHLERYCIKHQLKSVFFKCCLDGRYTAREKGGQ</sequence>
<dbReference type="EMBL" id="MU826829">
    <property type="protein sequence ID" value="KAJ7374121.1"/>
    <property type="molecule type" value="Genomic_DNA"/>
</dbReference>
<evidence type="ECO:0000256" key="2">
    <source>
        <dbReference type="SAM" id="SignalP"/>
    </source>
</evidence>
<name>A0A9W9Z338_9CNID</name>
<protein>
    <submittedName>
        <fullName evidence="3">Uncharacterized protein</fullName>
    </submittedName>
</protein>
<feature type="signal peptide" evidence="2">
    <location>
        <begin position="1"/>
        <end position="23"/>
    </location>
</feature>
<organism evidence="3 4">
    <name type="scientific">Desmophyllum pertusum</name>
    <dbReference type="NCBI Taxonomy" id="174260"/>
    <lineage>
        <taxon>Eukaryota</taxon>
        <taxon>Metazoa</taxon>
        <taxon>Cnidaria</taxon>
        <taxon>Anthozoa</taxon>
        <taxon>Hexacorallia</taxon>
        <taxon>Scleractinia</taxon>
        <taxon>Caryophylliina</taxon>
        <taxon>Caryophylliidae</taxon>
        <taxon>Desmophyllum</taxon>
    </lineage>
</organism>
<feature type="chain" id="PRO_5040953357" evidence="2">
    <location>
        <begin position="24"/>
        <end position="171"/>
    </location>
</feature>
<keyword evidence="2" id="KW-0732">Signal</keyword>
<dbReference type="OrthoDB" id="5948188at2759"/>
<proteinExistence type="predicted"/>
<dbReference type="Proteomes" id="UP001163046">
    <property type="component" value="Unassembled WGS sequence"/>
</dbReference>
<evidence type="ECO:0000313" key="4">
    <source>
        <dbReference type="Proteomes" id="UP001163046"/>
    </source>
</evidence>